<evidence type="ECO:0000256" key="1">
    <source>
        <dbReference type="ARBA" id="ARBA00004147"/>
    </source>
</evidence>
<organismHost>
    <name type="scientific">Chlorocebus aethiops</name>
    <name type="common">Green monkey</name>
    <name type="synonym">Cercopithecus aethiops</name>
    <dbReference type="NCBI Taxonomy" id="9534"/>
</organismHost>
<reference evidence="10 11" key="1">
    <citation type="journal article" date="2001" name="Virology">
        <title>The DNA sequence of the simian varicella virus genome.</title>
        <authorList>
            <person name="Gray W.L."/>
            <person name="Starnes H.B."/>
            <person name="White M.W."/>
            <person name="Mahalingam R."/>
        </authorList>
    </citation>
    <scope>NUCLEOTIDE SEQUENCE [LARGE SCALE GENOMIC DNA]</scope>
</reference>
<comment type="function">
    <text evidence="7">Plays an essential role in viral DNA replication by acting as the polymerase accessory subunit. Associates with the viral polymerase to increase its processivity and forms high-affinity direct interactions with DNA. Facilitates the origin-binding protein loading onto DNA thus increasing its ability to assemble into a functional complex capable of unwinding duplex DNA.</text>
</comment>
<evidence type="ECO:0000313" key="11">
    <source>
        <dbReference type="Proteomes" id="UP000159358"/>
    </source>
</evidence>
<comment type="similarity">
    <text evidence="2">Belongs to the herpesviridae DNA polymerase processivity factor family.</text>
</comment>
<dbReference type="RefSeq" id="NP_077431.1">
    <property type="nucleotide sequence ID" value="NC_002686.2"/>
</dbReference>
<dbReference type="KEGG" id="vg:920522"/>
<accession>Q9E1Z9</accession>
<protein>
    <recommendedName>
        <fullName evidence="3">DNA polymerase processivity factor</fullName>
    </recommendedName>
    <alternativeName>
        <fullName evidence="9">Polymerase accessory protein</fullName>
    </alternativeName>
</protein>
<evidence type="ECO:0000256" key="5">
    <source>
        <dbReference type="ARBA" id="ARBA00022705"/>
    </source>
</evidence>
<organism evidence="10 11">
    <name type="scientific">Cercopithecine herpesvirus 9 (strain DHV)</name>
    <name type="common">CeHV-9</name>
    <name type="synonym">Simian varicella virus</name>
    <dbReference type="NCBI Taxonomy" id="36348"/>
    <lineage>
        <taxon>Viruses</taxon>
        <taxon>Duplodnaviria</taxon>
        <taxon>Heunggongvirae</taxon>
        <taxon>Peploviricota</taxon>
        <taxon>Herviviricetes</taxon>
        <taxon>Herpesvirales</taxon>
        <taxon>Orthoherpesviridae</taxon>
        <taxon>Alphaherpesvirinae</taxon>
        <taxon>Varicellovirus</taxon>
        <taxon>Varicellovirus cercopithecinealpha9</taxon>
    </lineage>
</organism>
<dbReference type="Pfam" id="PF02282">
    <property type="entry name" value="Herpes_UL42"/>
    <property type="match status" value="2"/>
</dbReference>
<dbReference type="GeneID" id="920522"/>
<dbReference type="GO" id="GO:0042025">
    <property type="term" value="C:host cell nucleus"/>
    <property type="evidence" value="ECO:0007669"/>
    <property type="project" value="UniProtKB-SubCell"/>
</dbReference>
<keyword evidence="5" id="KW-0235">DNA replication</keyword>
<comment type="subunit">
    <text evidence="8">Interacts with the DNA polymerase catalytic subunit. Interacts with the origin-binding protein.</text>
</comment>
<keyword evidence="6" id="KW-0238">DNA-binding</keyword>
<keyword evidence="4" id="KW-1048">Host nucleus</keyword>
<evidence type="ECO:0000256" key="4">
    <source>
        <dbReference type="ARBA" id="ARBA00022562"/>
    </source>
</evidence>
<dbReference type="GO" id="GO:0006260">
    <property type="term" value="P:DNA replication"/>
    <property type="evidence" value="ECO:0007669"/>
    <property type="project" value="UniProtKB-KW"/>
</dbReference>
<evidence type="ECO:0000313" key="10">
    <source>
        <dbReference type="EMBL" id="AAG27189.1"/>
    </source>
</evidence>
<sequence>MASNTDENVQACISNEAEVGRATLEQPNLERLIVSISPLFNRLKDAILVFSEDGLLIYCSLETEQIYIPIPSSVFLDYTWTGPKMVILATTDGRSSLMDVFHQTKGDSPKCVSFKVSGTAPCRTVVQTVFYNKQGSSTDVTCYKQLVKCELACYTMMLPNIDPDITICLNKDQFLKLQRVPKSWLSQTRFVLTELGTLHIQSPGGGHMSIKLIPATAENSSGVTTFLPGAHKKFLEEVHYFGKLCEFGVILDTYSGFRSTVQHIKLNNEEKCYLNFYLTSQTPMVGIRVERTASICSYFIAKQMDPVDVENLVVILSQSKPGRTQNAVKRKGSHNNVAKKQKVQNTLWQCGIGADEYCVVPPIDAVGTLDYADQSCESDIQFPED</sequence>
<dbReference type="GO" id="GO:0003677">
    <property type="term" value="F:DNA binding"/>
    <property type="evidence" value="ECO:0007669"/>
    <property type="project" value="UniProtKB-KW"/>
</dbReference>
<keyword evidence="11" id="KW-1185">Reference proteome</keyword>
<evidence type="ECO:0000256" key="9">
    <source>
        <dbReference type="ARBA" id="ARBA00032287"/>
    </source>
</evidence>
<dbReference type="SUPFAM" id="SSF55979">
    <property type="entry name" value="DNA clamp"/>
    <property type="match status" value="2"/>
</dbReference>
<evidence type="ECO:0000256" key="2">
    <source>
        <dbReference type="ARBA" id="ARBA00008362"/>
    </source>
</evidence>
<evidence type="ECO:0000256" key="3">
    <source>
        <dbReference type="ARBA" id="ARBA00015068"/>
    </source>
</evidence>
<dbReference type="InterPro" id="IPR003202">
    <property type="entry name" value="Herpes_UL42"/>
</dbReference>
<dbReference type="Gene3D" id="3.70.10.10">
    <property type="match status" value="1"/>
</dbReference>
<comment type="subcellular location">
    <subcellularLocation>
        <location evidence="1">Host nucleus</location>
    </subcellularLocation>
</comment>
<evidence type="ECO:0000256" key="7">
    <source>
        <dbReference type="ARBA" id="ARBA00024645"/>
    </source>
</evidence>
<dbReference type="Proteomes" id="UP000159358">
    <property type="component" value="Segment"/>
</dbReference>
<proteinExistence type="inferred from homology"/>
<dbReference type="EMBL" id="AF275348">
    <property type="protein sequence ID" value="AAG27189.1"/>
    <property type="molecule type" value="Genomic_DNA"/>
</dbReference>
<name>Q9E1Z9_CHV9D</name>
<dbReference type="InterPro" id="IPR046938">
    <property type="entry name" value="DNA_clamp_sf"/>
</dbReference>
<evidence type="ECO:0000256" key="6">
    <source>
        <dbReference type="ARBA" id="ARBA00023125"/>
    </source>
</evidence>
<evidence type="ECO:0000256" key="8">
    <source>
        <dbReference type="ARBA" id="ARBA00025824"/>
    </source>
</evidence>